<keyword evidence="2" id="KW-1185">Reference proteome</keyword>
<reference evidence="1" key="1">
    <citation type="submission" date="2021-01" db="EMBL/GenBank/DDBJ databases">
        <title>Modified the classification status of verrucomicrobia.</title>
        <authorList>
            <person name="Feng X."/>
        </authorList>
    </citation>
    <scope>NUCLEOTIDE SEQUENCE</scope>
    <source>
        <strain evidence="1">JCM 18052</strain>
    </source>
</reference>
<name>A0A934V9Z8_9BACT</name>
<evidence type="ECO:0000313" key="2">
    <source>
        <dbReference type="Proteomes" id="UP000600139"/>
    </source>
</evidence>
<dbReference type="RefSeq" id="WP_200349294.1">
    <property type="nucleotide sequence ID" value="NZ_BAABHZ010000010.1"/>
</dbReference>
<evidence type="ECO:0000313" key="1">
    <source>
        <dbReference type="EMBL" id="MBK1814326.1"/>
    </source>
</evidence>
<comment type="caution">
    <text evidence="1">The sequence shown here is derived from an EMBL/GenBank/DDBJ whole genome shotgun (WGS) entry which is preliminary data.</text>
</comment>
<organism evidence="1 2">
    <name type="scientific">Luteolibacter yonseiensis</name>
    <dbReference type="NCBI Taxonomy" id="1144680"/>
    <lineage>
        <taxon>Bacteria</taxon>
        <taxon>Pseudomonadati</taxon>
        <taxon>Verrucomicrobiota</taxon>
        <taxon>Verrucomicrobiia</taxon>
        <taxon>Verrucomicrobiales</taxon>
        <taxon>Verrucomicrobiaceae</taxon>
        <taxon>Luteolibacter</taxon>
    </lineage>
</organism>
<proteinExistence type="predicted"/>
<dbReference type="AlphaFoldDB" id="A0A934V9Z8"/>
<dbReference type="EMBL" id="JAENIK010000004">
    <property type="protein sequence ID" value="MBK1814326.1"/>
    <property type="molecule type" value="Genomic_DNA"/>
</dbReference>
<gene>
    <name evidence="1" type="ORF">JIN84_01795</name>
</gene>
<accession>A0A934V9Z8</accession>
<dbReference type="Proteomes" id="UP000600139">
    <property type="component" value="Unassembled WGS sequence"/>
</dbReference>
<protein>
    <submittedName>
        <fullName evidence="1">Uncharacterized protein</fullName>
    </submittedName>
</protein>
<sequence length="440" mass="47501">MKISIAISILILALAAAFGWRGSQRLEVVRKDHSRLVAEAAQLGIAADTAHPAGSAPLTKRTEREDQEKAARLIAKEFIAFAREMEAAESKGQAPDEAAQKRIMEILDRLMSLDGKQLKILIAEVRATPDLKDDTREGLIGFSVMSLASEHPQAALALFTESADIFTSNGMGEHLVSSSLGNWAKSDPAAALAWVRANSAKFPDLITQDAKRGLIQGAATNDPRLAFKLIGELGIEEPNETLSGIARAAKTPEARTATFTALREYLATINDEEARKRAAGTASVNLGSGLAADGFESATKWLDSSDMTPAELESVVNGISGGAAKAETGRWVGWISEKLPADKADNSIRDLVRQWTRNDYQAAGTWLGTMPEGPAKNTSVRSYAETISKYEPEAAAQWAVTLPPGKERDRTLRNIYHNWPKKDEAEKAAAEAFKAQHGIE</sequence>